<evidence type="ECO:0000313" key="1">
    <source>
        <dbReference type="EMBL" id="CAB4980966.1"/>
    </source>
</evidence>
<organism evidence="1">
    <name type="scientific">freshwater metagenome</name>
    <dbReference type="NCBI Taxonomy" id="449393"/>
    <lineage>
        <taxon>unclassified sequences</taxon>
        <taxon>metagenomes</taxon>
        <taxon>ecological metagenomes</taxon>
    </lineage>
</organism>
<gene>
    <name evidence="1" type="ORF">UFOPK3984_00387</name>
</gene>
<accession>A0A6J7MJX5</accession>
<dbReference type="EMBL" id="CAFBOP010000008">
    <property type="protein sequence ID" value="CAB4980966.1"/>
    <property type="molecule type" value="Genomic_DNA"/>
</dbReference>
<dbReference type="AlphaFoldDB" id="A0A6J7MJX5"/>
<sequence>MSERFGESSIKRGAAEISPMRRAIRDHSSSLRFPARILLRPTRASADNIRIVISERLISSEKITDVLPSVIDACRAISKPSVDLPTAGLAARTIMLPGCNPFVSESKSLNPVFTPSAPTPLEIASISSSACGNNVLSCT</sequence>
<protein>
    <submittedName>
        <fullName evidence="1">Unannotated protein</fullName>
    </submittedName>
</protein>
<reference evidence="1" key="1">
    <citation type="submission" date="2020-05" db="EMBL/GenBank/DDBJ databases">
        <authorList>
            <person name="Chiriac C."/>
            <person name="Salcher M."/>
            <person name="Ghai R."/>
            <person name="Kavagutti S V."/>
        </authorList>
    </citation>
    <scope>NUCLEOTIDE SEQUENCE</scope>
</reference>
<name>A0A6J7MJX5_9ZZZZ</name>
<proteinExistence type="predicted"/>